<dbReference type="PANTHER" id="PTHR24221">
    <property type="entry name" value="ATP-BINDING CASSETTE SUB-FAMILY B"/>
    <property type="match status" value="1"/>
</dbReference>
<gene>
    <name evidence="10" type="ORF">NDES1114_LOCUS21093</name>
    <name evidence="11" type="ORF">NDES1114_LOCUS21094</name>
</gene>
<dbReference type="InterPro" id="IPR039421">
    <property type="entry name" value="Type_1_exporter"/>
</dbReference>
<comment type="similarity">
    <text evidence="8">Belongs to the ABC transporter superfamily. ABCB family. Heavy Metal importer (TC 3.A.1.210) subfamily.</text>
</comment>
<dbReference type="PANTHER" id="PTHR24221:SF503">
    <property type="entry name" value="MITOCHONDRIAL POTASSIUM CHANNEL ATP-BINDING SUBUNIT"/>
    <property type="match status" value="1"/>
</dbReference>
<dbReference type="SUPFAM" id="SSF52540">
    <property type="entry name" value="P-loop containing nucleoside triphosphate hydrolases"/>
    <property type="match status" value="1"/>
</dbReference>
<dbReference type="SMART" id="SM00382">
    <property type="entry name" value="AAA"/>
    <property type="match status" value="1"/>
</dbReference>
<evidence type="ECO:0000256" key="7">
    <source>
        <dbReference type="ARBA" id="ARBA00023136"/>
    </source>
</evidence>
<evidence type="ECO:0000256" key="8">
    <source>
        <dbReference type="ARBA" id="ARBA00024363"/>
    </source>
</evidence>
<sequence>MVTATQDMRSMLDLLNRPPKLQDAENAAALDFGNGTIELRNASFRYGDKAILTDVSLTIPGGSFVAFVGPSGSGKTTIFRLLFRFLKLDSGDLLIDGQPVDAVTMDSVRSHIGVIPQDTVMFNDTVRYNVRYGRLDATDAEVEAAAEAARVHEAVSRFDDGYDTVVGERGLKLSGGEKQRVAIARVLLQDPDIILADEATSALDTNTETEVVRTLRGLDDQKRSKPRTVVMIAHRLTTVRHCDCIFVLGHDGRIAERGTHDELLANKSGLYASLWNQQRQERLVPG</sequence>
<dbReference type="GO" id="GO:0042626">
    <property type="term" value="F:ATPase-coupled transmembrane transporter activity"/>
    <property type="evidence" value="ECO:0007669"/>
    <property type="project" value="TreeGrafter"/>
</dbReference>
<dbReference type="GO" id="GO:0016887">
    <property type="term" value="F:ATP hydrolysis activity"/>
    <property type="evidence" value="ECO:0007669"/>
    <property type="project" value="InterPro"/>
</dbReference>
<feature type="domain" description="ABC transporter" evidence="9">
    <location>
        <begin position="37"/>
        <end position="276"/>
    </location>
</feature>
<dbReference type="InterPro" id="IPR003439">
    <property type="entry name" value="ABC_transporter-like_ATP-bd"/>
</dbReference>
<dbReference type="Gene3D" id="3.40.50.300">
    <property type="entry name" value="P-loop containing nucleotide triphosphate hydrolases"/>
    <property type="match status" value="1"/>
</dbReference>
<keyword evidence="5" id="KW-0067">ATP-binding</keyword>
<dbReference type="EMBL" id="HBGF01031588">
    <property type="protein sequence ID" value="CAD9128396.1"/>
    <property type="molecule type" value="Transcribed_RNA"/>
</dbReference>
<evidence type="ECO:0000256" key="4">
    <source>
        <dbReference type="ARBA" id="ARBA00022741"/>
    </source>
</evidence>
<evidence type="ECO:0000256" key="5">
    <source>
        <dbReference type="ARBA" id="ARBA00022840"/>
    </source>
</evidence>
<dbReference type="AlphaFoldDB" id="A0A6U4TYA3"/>
<protein>
    <recommendedName>
        <fullName evidence="9">ABC transporter domain-containing protein</fullName>
    </recommendedName>
</protein>
<dbReference type="FunFam" id="3.40.50.300:FF:000287">
    <property type="entry name" value="Multidrug ABC transporter ATP-binding protein"/>
    <property type="match status" value="1"/>
</dbReference>
<evidence type="ECO:0000313" key="11">
    <source>
        <dbReference type="EMBL" id="CAD9128396.1"/>
    </source>
</evidence>
<dbReference type="PROSITE" id="PS00211">
    <property type="entry name" value="ABC_TRANSPORTER_1"/>
    <property type="match status" value="1"/>
</dbReference>
<accession>A0A6U4TYA3</accession>
<evidence type="ECO:0000259" key="9">
    <source>
        <dbReference type="PROSITE" id="PS50893"/>
    </source>
</evidence>
<evidence type="ECO:0000256" key="3">
    <source>
        <dbReference type="ARBA" id="ARBA00022692"/>
    </source>
</evidence>
<keyword evidence="4" id="KW-0547">Nucleotide-binding</keyword>
<dbReference type="InterPro" id="IPR003593">
    <property type="entry name" value="AAA+_ATPase"/>
</dbReference>
<evidence type="ECO:0000313" key="10">
    <source>
        <dbReference type="EMBL" id="CAD9128394.1"/>
    </source>
</evidence>
<keyword evidence="6" id="KW-1133">Transmembrane helix</keyword>
<reference evidence="10" key="1">
    <citation type="submission" date="2021-01" db="EMBL/GenBank/DDBJ databases">
        <authorList>
            <person name="Corre E."/>
            <person name="Pelletier E."/>
            <person name="Niang G."/>
            <person name="Scheremetjew M."/>
            <person name="Finn R."/>
            <person name="Kale V."/>
            <person name="Holt S."/>
            <person name="Cochrane G."/>
            <person name="Meng A."/>
            <person name="Brown T."/>
            <person name="Cohen L."/>
        </authorList>
    </citation>
    <scope>NUCLEOTIDE SEQUENCE</scope>
    <source>
        <strain evidence="10">CCAP 1951/1</strain>
    </source>
</reference>
<organism evidence="10">
    <name type="scientific">Neobodo designis</name>
    <name type="common">Flagellated protozoan</name>
    <name type="synonym">Bodo designis</name>
    <dbReference type="NCBI Taxonomy" id="312471"/>
    <lineage>
        <taxon>Eukaryota</taxon>
        <taxon>Discoba</taxon>
        <taxon>Euglenozoa</taxon>
        <taxon>Kinetoplastea</taxon>
        <taxon>Metakinetoplastina</taxon>
        <taxon>Neobodonida</taxon>
        <taxon>Neobodo</taxon>
    </lineage>
</organism>
<dbReference type="GO" id="GO:0005524">
    <property type="term" value="F:ATP binding"/>
    <property type="evidence" value="ECO:0007669"/>
    <property type="project" value="UniProtKB-KW"/>
</dbReference>
<dbReference type="InterPro" id="IPR027417">
    <property type="entry name" value="P-loop_NTPase"/>
</dbReference>
<keyword evidence="3" id="KW-0812">Transmembrane</keyword>
<dbReference type="InterPro" id="IPR017871">
    <property type="entry name" value="ABC_transporter-like_CS"/>
</dbReference>
<dbReference type="GO" id="GO:0016020">
    <property type="term" value="C:membrane"/>
    <property type="evidence" value="ECO:0007669"/>
    <property type="project" value="UniProtKB-SubCell"/>
</dbReference>
<dbReference type="EMBL" id="HBGF01031587">
    <property type="protein sequence ID" value="CAD9128394.1"/>
    <property type="molecule type" value="Transcribed_RNA"/>
</dbReference>
<keyword evidence="7" id="KW-0472">Membrane</keyword>
<dbReference type="PROSITE" id="PS50893">
    <property type="entry name" value="ABC_TRANSPORTER_2"/>
    <property type="match status" value="1"/>
</dbReference>
<name>A0A6U4TYA3_NEODS</name>
<keyword evidence="2" id="KW-0813">Transport</keyword>
<evidence type="ECO:0000256" key="2">
    <source>
        <dbReference type="ARBA" id="ARBA00022448"/>
    </source>
</evidence>
<evidence type="ECO:0000256" key="6">
    <source>
        <dbReference type="ARBA" id="ARBA00022989"/>
    </source>
</evidence>
<dbReference type="Pfam" id="PF00005">
    <property type="entry name" value="ABC_tran"/>
    <property type="match status" value="1"/>
</dbReference>
<evidence type="ECO:0000256" key="1">
    <source>
        <dbReference type="ARBA" id="ARBA00004141"/>
    </source>
</evidence>
<proteinExistence type="inferred from homology"/>
<comment type="subcellular location">
    <subcellularLocation>
        <location evidence="1">Membrane</location>
        <topology evidence="1">Multi-pass membrane protein</topology>
    </subcellularLocation>
</comment>